<evidence type="ECO:0008006" key="3">
    <source>
        <dbReference type="Google" id="ProtNLM"/>
    </source>
</evidence>
<dbReference type="AlphaFoldDB" id="A0ABD7HNQ5"/>
<evidence type="ECO:0000313" key="2">
    <source>
        <dbReference type="Proteomes" id="UP000284557"/>
    </source>
</evidence>
<organism evidence="1 2">
    <name type="scientific">Mycobacteroides abscessus</name>
    <dbReference type="NCBI Taxonomy" id="36809"/>
    <lineage>
        <taxon>Bacteria</taxon>
        <taxon>Bacillati</taxon>
        <taxon>Actinomycetota</taxon>
        <taxon>Actinomycetes</taxon>
        <taxon>Mycobacteriales</taxon>
        <taxon>Mycobacteriaceae</taxon>
        <taxon>Mycobacteroides</taxon>
    </lineage>
</organism>
<comment type="caution">
    <text evidence="1">The sequence shown here is derived from an EMBL/GenBank/DDBJ whole genome shotgun (WGS) entry which is preliminary data.</text>
</comment>
<name>A0ABD7HNQ5_9MYCO</name>
<dbReference type="EMBL" id="QXBN01000012">
    <property type="protein sequence ID" value="RIT36908.1"/>
    <property type="molecule type" value="Genomic_DNA"/>
</dbReference>
<sequence>MWDGWDYERQAGVLSTSDSGDREIEPISIGYVERNYRLWEVTPPAWVLTFNDPPPETSE</sequence>
<reference evidence="1 2" key="1">
    <citation type="submission" date="2018-08" db="EMBL/GenBank/DDBJ databases">
        <title>Linezolid Resistance in Mycobacterium abscessus: MIC Distribution and Comprehensive Investigation of Resistance Mechanisms.</title>
        <authorList>
            <person name="Ye M."/>
            <person name="Xu L."/>
            <person name="Zou Y."/>
            <person name="Li B."/>
            <person name="Guo Q."/>
            <person name="Zhang Y."/>
            <person name="Zhan M."/>
            <person name="Xu B."/>
            <person name="Yu F."/>
            <person name="Zhang Z."/>
            <person name="Chu H."/>
        </authorList>
    </citation>
    <scope>NUCLEOTIDE SEQUENCE [LARGE SCALE GENOMIC DNA]</scope>
    <source>
        <strain evidence="1 2">G143</strain>
    </source>
</reference>
<dbReference type="Proteomes" id="UP000284557">
    <property type="component" value="Unassembled WGS sequence"/>
</dbReference>
<proteinExistence type="predicted"/>
<gene>
    <name evidence="1" type="ORF">D2E76_16215</name>
</gene>
<protein>
    <recommendedName>
        <fullName evidence="3">Bacteriophage protein</fullName>
    </recommendedName>
</protein>
<evidence type="ECO:0000313" key="1">
    <source>
        <dbReference type="EMBL" id="RIT36908.1"/>
    </source>
</evidence>
<accession>A0ABD7HNQ5</accession>